<proteinExistence type="inferred from homology"/>
<feature type="active site" evidence="6">
    <location>
        <position position="75"/>
    </location>
</feature>
<evidence type="ECO:0000256" key="4">
    <source>
        <dbReference type="ARBA" id="ARBA00022691"/>
    </source>
</evidence>
<dbReference type="Proteomes" id="UP000615026">
    <property type="component" value="Unassembled WGS sequence"/>
</dbReference>
<dbReference type="EC" id="2.1.1.37" evidence="1"/>
<dbReference type="PANTHER" id="PTHR10629:SF52">
    <property type="entry name" value="DNA (CYTOSINE-5)-METHYLTRANSFERASE 1"/>
    <property type="match status" value="1"/>
</dbReference>
<keyword evidence="5" id="KW-0680">Restriction system</keyword>
<dbReference type="InterPro" id="IPR001525">
    <property type="entry name" value="C5_MeTfrase"/>
</dbReference>
<evidence type="ECO:0000313" key="7">
    <source>
        <dbReference type="EMBL" id="MBE9069746.1"/>
    </source>
</evidence>
<dbReference type="Pfam" id="PF00145">
    <property type="entry name" value="DNA_methylase"/>
    <property type="match status" value="2"/>
</dbReference>
<dbReference type="Gene3D" id="3.90.120.10">
    <property type="entry name" value="DNA Methylase, subunit A, domain 2"/>
    <property type="match status" value="1"/>
</dbReference>
<comment type="similarity">
    <text evidence="6">Belongs to the class I-like SAM-binding methyltransferase superfamily. C5-methyltransferase family.</text>
</comment>
<reference evidence="7" key="1">
    <citation type="submission" date="2020-10" db="EMBL/GenBank/DDBJ databases">
        <authorList>
            <person name="Castelo-Branco R."/>
            <person name="Eusebio N."/>
            <person name="Adriana R."/>
            <person name="Vieira A."/>
            <person name="Brugerolle De Fraissinette N."/>
            <person name="Rezende De Castro R."/>
            <person name="Schneider M.P."/>
            <person name="Vasconcelos V."/>
            <person name="Leao P.N."/>
        </authorList>
    </citation>
    <scope>NUCLEOTIDE SEQUENCE</scope>
    <source>
        <strain evidence="7">LEGE 11479</strain>
    </source>
</reference>
<comment type="caution">
    <text evidence="7">The sequence shown here is derived from an EMBL/GenBank/DDBJ whole genome shotgun (WGS) entry which is preliminary data.</text>
</comment>
<gene>
    <name evidence="7" type="ORF">IQ260_24180</name>
</gene>
<evidence type="ECO:0000256" key="5">
    <source>
        <dbReference type="ARBA" id="ARBA00022747"/>
    </source>
</evidence>
<dbReference type="PANTHER" id="PTHR10629">
    <property type="entry name" value="CYTOSINE-SPECIFIC METHYLTRANSFERASE"/>
    <property type="match status" value="1"/>
</dbReference>
<dbReference type="SUPFAM" id="SSF53335">
    <property type="entry name" value="S-adenosyl-L-methionine-dependent methyltransferases"/>
    <property type="match status" value="1"/>
</dbReference>
<dbReference type="PROSITE" id="PS00095">
    <property type="entry name" value="C5_MTASE_2"/>
    <property type="match status" value="1"/>
</dbReference>
<dbReference type="InterPro" id="IPR031303">
    <property type="entry name" value="C5_meth_CS"/>
</dbReference>
<accession>A0A928ZYF0</accession>
<evidence type="ECO:0000256" key="3">
    <source>
        <dbReference type="ARBA" id="ARBA00022679"/>
    </source>
</evidence>
<dbReference type="GO" id="GO:0003677">
    <property type="term" value="F:DNA binding"/>
    <property type="evidence" value="ECO:0007669"/>
    <property type="project" value="TreeGrafter"/>
</dbReference>
<evidence type="ECO:0000256" key="6">
    <source>
        <dbReference type="PROSITE-ProRule" id="PRU01016"/>
    </source>
</evidence>
<name>A0A928ZYF0_LEPEC</name>
<keyword evidence="3 6" id="KW-0808">Transferase</keyword>
<dbReference type="RefSeq" id="WP_193995634.1">
    <property type="nucleotide sequence ID" value="NZ_JADEXP010000317.1"/>
</dbReference>
<dbReference type="PRINTS" id="PR00105">
    <property type="entry name" value="C5METTRFRASE"/>
</dbReference>
<sequence>MPKLSCLELFTGAGGLAKGLEIAGVQHTAFVEWNKDACITLANNYSAQLVRNVDIRTFKFSQFGHVDIVSGGPPCQPFSMGGKHKGNMDQRDMFPYACKAISICTPKAFVFENVKGLLRKSFNSYFEYILLRLRYPDLSLRALERWEDHLARLEEIHTSGKYDGIKYNVIFRLVDAANYGVPQRRERVFIIGIREDLNIEWSFPEESHSLDSLLWSQFITGAYWTRNEVNPLEMENLDQRTQQRAKQLMQQPSLFPPSLEPWKTVRDQIGKLPAPDIQGSFDNEHVLREGARSYPGHTGSYIDMPSKALKAGDHGVPGGENMIRYQDGRIRYYTTFEAKRIQTFPDNYRISGSWTEAMRQIGNAVPVELGYRIANSLVQAISPRSNETANTSLVRTG</sequence>
<evidence type="ECO:0000256" key="1">
    <source>
        <dbReference type="ARBA" id="ARBA00011975"/>
    </source>
</evidence>
<dbReference type="GO" id="GO:0032259">
    <property type="term" value="P:methylation"/>
    <property type="evidence" value="ECO:0007669"/>
    <property type="project" value="UniProtKB-KW"/>
</dbReference>
<dbReference type="AlphaFoldDB" id="A0A928ZYF0"/>
<dbReference type="InterPro" id="IPR018117">
    <property type="entry name" value="C5_DNA_meth_AS"/>
</dbReference>
<organism evidence="7 8">
    <name type="scientific">Leptolyngbya cf. ectocarpi LEGE 11479</name>
    <dbReference type="NCBI Taxonomy" id="1828722"/>
    <lineage>
        <taxon>Bacteria</taxon>
        <taxon>Bacillati</taxon>
        <taxon>Cyanobacteriota</taxon>
        <taxon>Cyanophyceae</taxon>
        <taxon>Leptolyngbyales</taxon>
        <taxon>Leptolyngbyaceae</taxon>
        <taxon>Leptolyngbya group</taxon>
        <taxon>Leptolyngbya</taxon>
    </lineage>
</organism>
<dbReference type="Gene3D" id="3.40.50.150">
    <property type="entry name" value="Vaccinia Virus protein VP39"/>
    <property type="match status" value="1"/>
</dbReference>
<keyword evidence="8" id="KW-1185">Reference proteome</keyword>
<dbReference type="EMBL" id="JADEXP010000317">
    <property type="protein sequence ID" value="MBE9069746.1"/>
    <property type="molecule type" value="Genomic_DNA"/>
</dbReference>
<dbReference type="PROSITE" id="PS51679">
    <property type="entry name" value="SAM_MT_C5"/>
    <property type="match status" value="1"/>
</dbReference>
<dbReference type="InterPro" id="IPR050390">
    <property type="entry name" value="C5-Methyltransferase"/>
</dbReference>
<dbReference type="GO" id="GO:0009307">
    <property type="term" value="P:DNA restriction-modification system"/>
    <property type="evidence" value="ECO:0007669"/>
    <property type="project" value="UniProtKB-KW"/>
</dbReference>
<keyword evidence="2 6" id="KW-0489">Methyltransferase</keyword>
<dbReference type="GO" id="GO:0003886">
    <property type="term" value="F:DNA (cytosine-5-)-methyltransferase activity"/>
    <property type="evidence" value="ECO:0007669"/>
    <property type="project" value="UniProtKB-EC"/>
</dbReference>
<dbReference type="PROSITE" id="PS00094">
    <property type="entry name" value="C5_MTASE_1"/>
    <property type="match status" value="1"/>
</dbReference>
<dbReference type="GO" id="GO:0044027">
    <property type="term" value="P:negative regulation of gene expression via chromosomal CpG island methylation"/>
    <property type="evidence" value="ECO:0007669"/>
    <property type="project" value="TreeGrafter"/>
</dbReference>
<evidence type="ECO:0000256" key="2">
    <source>
        <dbReference type="ARBA" id="ARBA00022603"/>
    </source>
</evidence>
<dbReference type="InterPro" id="IPR029063">
    <property type="entry name" value="SAM-dependent_MTases_sf"/>
</dbReference>
<keyword evidence="4 6" id="KW-0949">S-adenosyl-L-methionine</keyword>
<evidence type="ECO:0000313" key="8">
    <source>
        <dbReference type="Proteomes" id="UP000615026"/>
    </source>
</evidence>
<protein>
    <recommendedName>
        <fullName evidence="1">DNA (cytosine-5-)-methyltransferase</fullName>
        <ecNumber evidence="1">2.1.1.37</ecNumber>
    </recommendedName>
</protein>